<keyword evidence="1" id="KW-1133">Transmembrane helix</keyword>
<dbReference type="InterPro" id="IPR017853">
    <property type="entry name" value="GH"/>
</dbReference>
<name>A0A2P7VDD4_9BACL</name>
<dbReference type="AlphaFoldDB" id="A0A2P7VDD4"/>
<keyword evidence="1" id="KW-0472">Membrane</keyword>
<dbReference type="GO" id="GO:0016787">
    <property type="term" value="F:hydrolase activity"/>
    <property type="evidence" value="ECO:0007669"/>
    <property type="project" value="UniProtKB-KW"/>
</dbReference>
<dbReference type="Proteomes" id="UP000240419">
    <property type="component" value="Unassembled WGS sequence"/>
</dbReference>
<accession>A0A2P7VDD4</accession>
<protein>
    <submittedName>
        <fullName evidence="3">Glycosyl hydrolase</fullName>
    </submittedName>
</protein>
<dbReference type="InterPro" id="IPR001223">
    <property type="entry name" value="Glyco_hydro18_cat"/>
</dbReference>
<evidence type="ECO:0000313" key="3">
    <source>
        <dbReference type="EMBL" id="PSJ97202.1"/>
    </source>
</evidence>
<gene>
    <name evidence="3" type="ORF">C7R93_08755</name>
</gene>
<keyword evidence="1" id="KW-0812">Transmembrane</keyword>
<organism evidence="3 4">
    <name type="scientific">Brevibacillus fortis</name>
    <dbReference type="NCBI Taxonomy" id="2126352"/>
    <lineage>
        <taxon>Bacteria</taxon>
        <taxon>Bacillati</taxon>
        <taxon>Bacillota</taxon>
        <taxon>Bacilli</taxon>
        <taxon>Bacillales</taxon>
        <taxon>Paenibacillaceae</taxon>
        <taxon>Brevibacillus</taxon>
    </lineage>
</organism>
<dbReference type="Gene3D" id="3.20.20.80">
    <property type="entry name" value="Glycosidases"/>
    <property type="match status" value="1"/>
</dbReference>
<dbReference type="SUPFAM" id="SSF51445">
    <property type="entry name" value="(Trans)glycosidases"/>
    <property type="match status" value="1"/>
</dbReference>
<sequence>MSNIKKRSIILTALLIVVCATLLWYMMKWNDTEGLESVGAANNTTELSAWVVDWQWESGLEDFRRMTDGLSSVQVFAAYFDENDKLHFTDRMTKAMPAIKEASKQGSYVDLDLTMVNDRLNSDGTQVQKDPSIVSRLMATDASRTKHIMEIKNAVIQNGFHGLEIDYERIDEKDWDNFLTFIHTLYQHMEQEGKSLRIVLEPRAPIEDLALPKGPTYVMMAYNLYGTTTEPGPKADHEFIEELAHRMQKVPGDKVMALSVGGFDWASDGKVTAVTEKQAADLANSSIEPPKRDKASGSLYFDYIDEDGKKHTVWYADEVTLSQWVAVAKKAGIEKIALWRLGDMGEGTLQYVNR</sequence>
<evidence type="ECO:0000259" key="2">
    <source>
        <dbReference type="Pfam" id="PF00704"/>
    </source>
</evidence>
<feature type="transmembrane region" description="Helical" evidence="1">
    <location>
        <begin position="9"/>
        <end position="27"/>
    </location>
</feature>
<keyword evidence="4" id="KW-1185">Reference proteome</keyword>
<dbReference type="RefSeq" id="WP_106838464.1">
    <property type="nucleotide sequence ID" value="NZ_JBCNIW010000019.1"/>
</dbReference>
<evidence type="ECO:0000313" key="4">
    <source>
        <dbReference type="Proteomes" id="UP000240419"/>
    </source>
</evidence>
<proteinExistence type="predicted"/>
<dbReference type="PANTHER" id="PTHR46066:SF2">
    <property type="entry name" value="CHITINASE DOMAIN-CONTAINING PROTEIN 1"/>
    <property type="match status" value="1"/>
</dbReference>
<dbReference type="Pfam" id="PF00704">
    <property type="entry name" value="Glyco_hydro_18"/>
    <property type="match status" value="1"/>
</dbReference>
<reference evidence="3 4" key="1">
    <citation type="submission" date="2018-03" db="EMBL/GenBank/DDBJ databases">
        <title>Brevisbacillus phylogenomics.</title>
        <authorList>
            <person name="Dunlap C."/>
        </authorList>
    </citation>
    <scope>NUCLEOTIDE SEQUENCE [LARGE SCALE GENOMIC DNA]</scope>
    <source>
        <strain evidence="3 4">NRRL NRS-1210</strain>
    </source>
</reference>
<dbReference type="OrthoDB" id="1633417at2"/>
<evidence type="ECO:0000256" key="1">
    <source>
        <dbReference type="SAM" id="Phobius"/>
    </source>
</evidence>
<dbReference type="InterPro" id="IPR029070">
    <property type="entry name" value="Chitinase_insertion_sf"/>
</dbReference>
<comment type="caution">
    <text evidence="3">The sequence shown here is derived from an EMBL/GenBank/DDBJ whole genome shotgun (WGS) entry which is preliminary data.</text>
</comment>
<dbReference type="Gene3D" id="3.10.50.10">
    <property type="match status" value="1"/>
</dbReference>
<keyword evidence="3" id="KW-0378">Hydrolase</keyword>
<dbReference type="GO" id="GO:0005975">
    <property type="term" value="P:carbohydrate metabolic process"/>
    <property type="evidence" value="ECO:0007669"/>
    <property type="project" value="InterPro"/>
</dbReference>
<dbReference type="PANTHER" id="PTHR46066">
    <property type="entry name" value="CHITINASE DOMAIN-CONTAINING PROTEIN 1 FAMILY MEMBER"/>
    <property type="match status" value="1"/>
</dbReference>
<feature type="domain" description="GH18" evidence="2">
    <location>
        <begin position="135"/>
        <end position="342"/>
    </location>
</feature>
<dbReference type="EMBL" id="PXZM01000012">
    <property type="protein sequence ID" value="PSJ97202.1"/>
    <property type="molecule type" value="Genomic_DNA"/>
</dbReference>